<name>A0ABC8B380_9NOCA</name>
<evidence type="ECO:0000313" key="2">
    <source>
        <dbReference type="EMBL" id="APB01115.1"/>
    </source>
</evidence>
<evidence type="ECO:0000256" key="1">
    <source>
        <dbReference type="SAM" id="SignalP"/>
    </source>
</evidence>
<organism evidence="2 3">
    <name type="scientific">Nocardia seriolae</name>
    <dbReference type="NCBI Taxonomy" id="37332"/>
    <lineage>
        <taxon>Bacteria</taxon>
        <taxon>Bacillati</taxon>
        <taxon>Actinomycetota</taxon>
        <taxon>Actinomycetes</taxon>
        <taxon>Mycobacteriales</taxon>
        <taxon>Nocardiaceae</taxon>
        <taxon>Nocardia</taxon>
    </lineage>
</organism>
<reference evidence="2 3" key="1">
    <citation type="submission" date="2016-10" db="EMBL/GenBank/DDBJ databases">
        <title>Genome sequence of Nocardia seriolae strain EM150506, isolated from Anguila japonica.</title>
        <authorList>
            <person name="Han H.-J."/>
        </authorList>
    </citation>
    <scope>NUCLEOTIDE SEQUENCE [LARGE SCALE GENOMIC DNA]</scope>
    <source>
        <strain evidence="2 3">EM150506</strain>
    </source>
</reference>
<evidence type="ECO:0008006" key="4">
    <source>
        <dbReference type="Google" id="ProtNLM"/>
    </source>
</evidence>
<dbReference type="KEGG" id="nsr:NS506_07090"/>
<dbReference type="AlphaFoldDB" id="A0ABC8B380"/>
<evidence type="ECO:0000313" key="3">
    <source>
        <dbReference type="Proteomes" id="UP000180166"/>
    </source>
</evidence>
<accession>A0ABC8B380</accession>
<dbReference type="Proteomes" id="UP000180166">
    <property type="component" value="Chromosome"/>
</dbReference>
<sequence length="200" mass="20336">MNRRAKAGLIVGALTAALIGTGTSLALSQHSASTAVGLVTSGELSLRPGDFAWHEATPGLPAQDAQSGTSVESLAGFAATAGDTIVAGQDIDLDADGDNLTAELMVSWPDTAAVPDAAVATYTVTDRTTGAPVAGDSTTPVGAPLTVAGIGERTHRWRIEITVRFAGQPVYSTDVTGAPIPDAVSMGPMNIRLQQVREGQ</sequence>
<protein>
    <recommendedName>
        <fullName evidence="4">Alternate-type signal peptide domain-containing protein</fullName>
    </recommendedName>
</protein>
<proteinExistence type="predicted"/>
<gene>
    <name evidence="2" type="ORF">NS506_07090</name>
</gene>
<feature type="signal peptide" evidence="1">
    <location>
        <begin position="1"/>
        <end position="26"/>
    </location>
</feature>
<dbReference type="EMBL" id="CP017839">
    <property type="protein sequence ID" value="APB01115.1"/>
    <property type="molecule type" value="Genomic_DNA"/>
</dbReference>
<feature type="chain" id="PRO_5044770453" description="Alternate-type signal peptide domain-containing protein" evidence="1">
    <location>
        <begin position="27"/>
        <end position="200"/>
    </location>
</feature>
<dbReference type="RefSeq" id="WP_071344565.1">
    <property type="nucleotide sequence ID" value="NZ_CP017839.1"/>
</dbReference>
<keyword evidence="1" id="KW-0732">Signal</keyword>